<keyword evidence="4" id="KW-1003">Cell membrane</keyword>
<dbReference type="GO" id="GO:0022857">
    <property type="term" value="F:transmembrane transporter activity"/>
    <property type="evidence" value="ECO:0007669"/>
    <property type="project" value="TreeGrafter"/>
</dbReference>
<sequence length="224" mass="25037">MKAIEFLSVDKQFLDGDTTIEALKSTDFSVEKGKFVAVIGPSGSGKSTFLTLAGGLQTPTNGEVKINSEAFSKENEKIRSKIRFSEIGFILQASNLVPFLTVEKQLRLVDKVKKEKTDMEKVNKLLTELGIEKLKKKYPDEISGGERQRVAIARALYNDPSIILADEPTASLDSDRAFEVVKILARETKEKNKATIMVTHDQRLIEHCDEVYVMKDGVLQKQKT</sequence>
<evidence type="ECO:0000256" key="5">
    <source>
        <dbReference type="ARBA" id="ARBA00022741"/>
    </source>
</evidence>
<evidence type="ECO:0000256" key="1">
    <source>
        <dbReference type="ARBA" id="ARBA00004202"/>
    </source>
</evidence>
<evidence type="ECO:0000256" key="4">
    <source>
        <dbReference type="ARBA" id="ARBA00022475"/>
    </source>
</evidence>
<accession>A0A0U2VSM9</accession>
<evidence type="ECO:0000313" key="12">
    <source>
        <dbReference type="EMBL" id="ALS36356.1"/>
    </source>
</evidence>
<dbReference type="STRING" id="118060.ATZ35_04025"/>
<keyword evidence="7" id="KW-0472">Membrane</keyword>
<dbReference type="GO" id="GO:0005886">
    <property type="term" value="C:plasma membrane"/>
    <property type="evidence" value="ECO:0007669"/>
    <property type="project" value="UniProtKB-SubCell"/>
</dbReference>
<dbReference type="AlphaFoldDB" id="A0A0U2VSM9"/>
<evidence type="ECO:0000256" key="9">
    <source>
        <dbReference type="ARBA" id="ARBA00024432"/>
    </source>
</evidence>
<evidence type="ECO:0000256" key="2">
    <source>
        <dbReference type="ARBA" id="ARBA00011131"/>
    </source>
</evidence>
<evidence type="ECO:0000256" key="7">
    <source>
        <dbReference type="ARBA" id="ARBA00023136"/>
    </source>
</evidence>
<dbReference type="KEGG" id="erx:ATZ35_04025"/>
<comment type="subcellular location">
    <subcellularLocation>
        <location evidence="1">Cell membrane</location>
        <topology evidence="1">Peripheral membrane protein</topology>
    </subcellularLocation>
</comment>
<dbReference type="Gene3D" id="3.40.50.300">
    <property type="entry name" value="P-loop containing nucleotide triphosphate hydrolases"/>
    <property type="match status" value="1"/>
</dbReference>
<evidence type="ECO:0000256" key="6">
    <source>
        <dbReference type="ARBA" id="ARBA00022840"/>
    </source>
</evidence>
<evidence type="ECO:0000256" key="10">
    <source>
        <dbReference type="ARBA" id="ARBA00024721"/>
    </source>
</evidence>
<keyword evidence="3" id="KW-0813">Transport</keyword>
<comment type="subunit">
    <text evidence="2">The complex is composed of two ATP-binding proteins (HrtA), two transmembrane proteins (HrtB) and a solute-binding protein.</text>
</comment>
<evidence type="ECO:0000256" key="3">
    <source>
        <dbReference type="ARBA" id="ARBA00022448"/>
    </source>
</evidence>
<dbReference type="InterPro" id="IPR027417">
    <property type="entry name" value="P-loop_NTPase"/>
</dbReference>
<dbReference type="GO" id="GO:0016887">
    <property type="term" value="F:ATP hydrolysis activity"/>
    <property type="evidence" value="ECO:0007669"/>
    <property type="project" value="InterPro"/>
</dbReference>
<dbReference type="InterPro" id="IPR015854">
    <property type="entry name" value="ABC_transpr_LolD-like"/>
</dbReference>
<dbReference type="PROSITE" id="PS00211">
    <property type="entry name" value="ABC_TRANSPORTER_1"/>
    <property type="match status" value="1"/>
</dbReference>
<name>A0A0U2VSM9_9ENTE</name>
<evidence type="ECO:0000256" key="8">
    <source>
        <dbReference type="ARBA" id="ARBA00024359"/>
    </source>
</evidence>
<reference evidence="13" key="1">
    <citation type="submission" date="2015-12" db="EMBL/GenBank/DDBJ databases">
        <authorList>
            <person name="Lauer A."/>
            <person name="Humrighouse B."/>
            <person name="Loparev V."/>
            <person name="Shewmaker P.L."/>
            <person name="Whitney A.M."/>
            <person name="McLaughlin R.W."/>
        </authorList>
    </citation>
    <scope>NUCLEOTIDE SEQUENCE [LARGE SCALE GENOMIC DNA]</scope>
    <source>
        <strain evidence="13">LMG 26678</strain>
    </source>
</reference>
<dbReference type="InterPro" id="IPR017871">
    <property type="entry name" value="ABC_transporter-like_CS"/>
</dbReference>
<dbReference type="RefSeq" id="WP_208929606.1">
    <property type="nucleotide sequence ID" value="NZ_CP013655.1"/>
</dbReference>
<keyword evidence="13" id="KW-1185">Reference proteome</keyword>
<feature type="domain" description="ABC transporter" evidence="11">
    <location>
        <begin position="4"/>
        <end position="224"/>
    </location>
</feature>
<organism evidence="12 13">
    <name type="scientific">Enterococcus rotai</name>
    <dbReference type="NCBI Taxonomy" id="118060"/>
    <lineage>
        <taxon>Bacteria</taxon>
        <taxon>Bacillati</taxon>
        <taxon>Bacillota</taxon>
        <taxon>Bacilli</taxon>
        <taxon>Lactobacillales</taxon>
        <taxon>Enterococcaceae</taxon>
        <taxon>Enterococcus</taxon>
    </lineage>
</organism>
<dbReference type="SUPFAM" id="SSF52540">
    <property type="entry name" value="P-loop containing nucleoside triphosphate hydrolases"/>
    <property type="match status" value="1"/>
</dbReference>
<proteinExistence type="inferred from homology"/>
<protein>
    <recommendedName>
        <fullName evidence="9">Putative hemin import ATP-binding protein HrtA</fullName>
    </recommendedName>
</protein>
<dbReference type="CDD" id="cd03255">
    <property type="entry name" value="ABC_MJ0796_LolCDE_FtsE"/>
    <property type="match status" value="1"/>
</dbReference>
<dbReference type="PANTHER" id="PTHR24220:SF666">
    <property type="entry name" value="HEMIN IMPORT ATP-BINDING PROTEIN HRTA-RELATED"/>
    <property type="match status" value="1"/>
</dbReference>
<keyword evidence="6 12" id="KW-0067">ATP-binding</keyword>
<dbReference type="InterPro" id="IPR003593">
    <property type="entry name" value="AAA+_ATPase"/>
</dbReference>
<comment type="similarity">
    <text evidence="8">Belongs to the ABC transporter superfamily. HrtA family.</text>
</comment>
<evidence type="ECO:0000259" key="11">
    <source>
        <dbReference type="PROSITE" id="PS50893"/>
    </source>
</evidence>
<dbReference type="GO" id="GO:0005524">
    <property type="term" value="F:ATP binding"/>
    <property type="evidence" value="ECO:0007669"/>
    <property type="project" value="UniProtKB-KW"/>
</dbReference>
<dbReference type="SMART" id="SM00382">
    <property type="entry name" value="AAA"/>
    <property type="match status" value="1"/>
</dbReference>
<gene>
    <name evidence="12" type="ORF">ATZ35_04025</name>
</gene>
<dbReference type="PANTHER" id="PTHR24220">
    <property type="entry name" value="IMPORT ATP-BINDING PROTEIN"/>
    <property type="match status" value="1"/>
</dbReference>
<keyword evidence="5" id="KW-0547">Nucleotide-binding</keyword>
<comment type="function">
    <text evidence="10">Part of the ABC transporter complex hrt involved in hemin import. Responsible for energy coupling to the transport system.</text>
</comment>
<dbReference type="InterPro" id="IPR017911">
    <property type="entry name" value="MacB-like_ATP-bd"/>
</dbReference>
<dbReference type="InterPro" id="IPR003439">
    <property type="entry name" value="ABC_transporter-like_ATP-bd"/>
</dbReference>
<dbReference type="Proteomes" id="UP000067523">
    <property type="component" value="Chromosome"/>
</dbReference>
<dbReference type="PROSITE" id="PS50893">
    <property type="entry name" value="ABC_TRANSPORTER_2"/>
    <property type="match status" value="1"/>
</dbReference>
<dbReference type="EMBL" id="CP013655">
    <property type="protein sequence ID" value="ALS36356.1"/>
    <property type="molecule type" value="Genomic_DNA"/>
</dbReference>
<dbReference type="Pfam" id="PF00005">
    <property type="entry name" value="ABC_tran"/>
    <property type="match status" value="1"/>
</dbReference>
<evidence type="ECO:0000313" key="13">
    <source>
        <dbReference type="Proteomes" id="UP000067523"/>
    </source>
</evidence>